<evidence type="ECO:0000313" key="3">
    <source>
        <dbReference type="Proteomes" id="UP000017831"/>
    </source>
</evidence>
<dbReference type="PANTHER" id="PTHR44167:SF24">
    <property type="entry name" value="SERINE_THREONINE-PROTEIN KINASE CHK2"/>
    <property type="match status" value="1"/>
</dbReference>
<dbReference type="eggNOG" id="COG0515">
    <property type="taxonomic scope" value="Bacteria"/>
</dbReference>
<dbReference type="PANTHER" id="PTHR44167">
    <property type="entry name" value="OVARIAN-SPECIFIC SERINE/THREONINE-PROTEIN KINASE LOK-RELATED"/>
    <property type="match status" value="1"/>
</dbReference>
<keyword evidence="3" id="KW-1185">Reference proteome</keyword>
<sequence length="397" mass="45819">MKVTEPISIGTNNEGKKIFIKRPCKKFADIAAYQEAFAAEATQGMGWAHPNLLNYISLQMDEQGWYITFEYTPAVPLNRALLDGVLQINTVTEFKQIMNQLMDAVAYLHSRNICHLDLRPENIFITKGTHDVLLANPANIYVSYTPSFFIFKEKYAAPELFKENTVPTLACDIYSLGKVMEYLYSYSHLSPGIRHIIFKATHPEPTKRYTNVEEMKKAFGASRYIDRSVQVIKGIAAVTVILLAYYGLREEPADKETLQFIEEVKHINRQTLETTDNRNRSYSIPLPSDSIRPLPTDTLEFNPEEHRKLAERIFKKEFRRRAENIISAMYTPQKMNISEKAFQEQSLDGFSRLNKIQRELSEQFNMNPILTTRLSSEIISELTTESMKKLKQMEDED</sequence>
<evidence type="ECO:0000313" key="2">
    <source>
        <dbReference type="EMBL" id="EOA55514.1"/>
    </source>
</evidence>
<dbReference type="InterPro" id="IPR011009">
    <property type="entry name" value="Kinase-like_dom_sf"/>
</dbReference>
<dbReference type="GO" id="GO:0005524">
    <property type="term" value="F:ATP binding"/>
    <property type="evidence" value="ECO:0007669"/>
    <property type="project" value="InterPro"/>
</dbReference>
<dbReference type="InterPro" id="IPR008266">
    <property type="entry name" value="Tyr_kinase_AS"/>
</dbReference>
<gene>
    <name evidence="2" type="ORF">HMPREF1534_01500</name>
</gene>
<dbReference type="PROSITE" id="PS50011">
    <property type="entry name" value="PROTEIN_KINASE_DOM"/>
    <property type="match status" value="1"/>
</dbReference>
<dbReference type="Proteomes" id="UP000017831">
    <property type="component" value="Unassembled WGS sequence"/>
</dbReference>
<dbReference type="AlphaFoldDB" id="U6RFY2"/>
<comment type="caution">
    <text evidence="2">The sequence shown here is derived from an EMBL/GenBank/DDBJ whole genome shotgun (WGS) entry which is preliminary data.</text>
</comment>
<dbReference type="PROSITE" id="PS00109">
    <property type="entry name" value="PROTEIN_KINASE_TYR"/>
    <property type="match status" value="1"/>
</dbReference>
<dbReference type="OrthoDB" id="9813021at2"/>
<dbReference type="PATRIC" id="fig|1121098.3.peg.1520"/>
<proteinExistence type="predicted"/>
<accession>U6RFY2</accession>
<dbReference type="InterPro" id="IPR000719">
    <property type="entry name" value="Prot_kinase_dom"/>
</dbReference>
<dbReference type="GO" id="GO:0004672">
    <property type="term" value="F:protein kinase activity"/>
    <property type="evidence" value="ECO:0007669"/>
    <property type="project" value="InterPro"/>
</dbReference>
<organism evidence="2 3">
    <name type="scientific">Phocaeicola massiliensis B84634 = Timone 84634 = DSM 17679 = JCM 13223</name>
    <dbReference type="NCBI Taxonomy" id="1121098"/>
    <lineage>
        <taxon>Bacteria</taxon>
        <taxon>Pseudomonadati</taxon>
        <taxon>Bacteroidota</taxon>
        <taxon>Bacteroidia</taxon>
        <taxon>Bacteroidales</taxon>
        <taxon>Bacteroidaceae</taxon>
        <taxon>Phocaeicola</taxon>
    </lineage>
</organism>
<protein>
    <recommendedName>
        <fullName evidence="1">Protein kinase domain-containing protein</fullName>
    </recommendedName>
</protein>
<feature type="domain" description="Protein kinase" evidence="1">
    <location>
        <begin position="1"/>
        <end position="319"/>
    </location>
</feature>
<dbReference type="GeneID" id="60062512"/>
<dbReference type="Pfam" id="PF00069">
    <property type="entry name" value="Pkinase"/>
    <property type="match status" value="1"/>
</dbReference>
<dbReference type="STRING" id="1121098.HMPREF1534_01500"/>
<dbReference type="Gene3D" id="1.10.510.10">
    <property type="entry name" value="Transferase(Phosphotransferase) domain 1"/>
    <property type="match status" value="1"/>
</dbReference>
<dbReference type="HOGENOM" id="CLU_693806_0_0_10"/>
<dbReference type="SUPFAM" id="SSF56112">
    <property type="entry name" value="Protein kinase-like (PK-like)"/>
    <property type="match status" value="1"/>
</dbReference>
<dbReference type="EMBL" id="AQHY01000019">
    <property type="protein sequence ID" value="EOA55514.1"/>
    <property type="molecule type" value="Genomic_DNA"/>
</dbReference>
<evidence type="ECO:0000259" key="1">
    <source>
        <dbReference type="PROSITE" id="PS50011"/>
    </source>
</evidence>
<name>U6RFY2_9BACT</name>
<reference evidence="2 3" key="1">
    <citation type="submission" date="2013-04" db="EMBL/GenBank/DDBJ databases">
        <title>The Genome Sequence of Bacteroides massiliensis DSM 17679.</title>
        <authorList>
            <consortium name="The Broad Institute Genomics Platform"/>
            <person name="Earl A."/>
            <person name="Ward D."/>
            <person name="Feldgarden M."/>
            <person name="Gevers D."/>
            <person name="Martens E."/>
            <person name="Fenner L."/>
            <person name="Roux V."/>
            <person name="Mallet M.N."/>
            <person name="Raoult D."/>
            <person name="Walker B."/>
            <person name="Young S."/>
            <person name="Zeng Q."/>
            <person name="Gargeya S."/>
            <person name="Fitzgerald M."/>
            <person name="Haas B."/>
            <person name="Abouelleil A."/>
            <person name="Allen A.W."/>
            <person name="Alvarado L."/>
            <person name="Arachchi H.M."/>
            <person name="Berlin A.M."/>
            <person name="Chapman S.B."/>
            <person name="Gainer-Dewar J."/>
            <person name="Goldberg J."/>
            <person name="Griggs A."/>
            <person name="Gujja S."/>
            <person name="Hansen M."/>
            <person name="Howarth C."/>
            <person name="Imamovic A."/>
            <person name="Ireland A."/>
            <person name="Larimer J."/>
            <person name="McCowan C."/>
            <person name="Murphy C."/>
            <person name="Pearson M."/>
            <person name="Poon T.W."/>
            <person name="Priest M."/>
            <person name="Roberts A."/>
            <person name="Saif S."/>
            <person name="Shea T."/>
            <person name="Sisk P."/>
            <person name="Sykes S."/>
            <person name="Wortman J."/>
            <person name="Nusbaum C."/>
            <person name="Birren B."/>
        </authorList>
    </citation>
    <scope>NUCLEOTIDE SEQUENCE [LARGE SCALE GENOMIC DNA]</scope>
    <source>
        <strain evidence="3">B84634 / Timone 84634 / DSM 17679 / JCM 13223</strain>
    </source>
</reference>
<dbReference type="RefSeq" id="WP_005939146.1">
    <property type="nucleotide sequence ID" value="NZ_KB890375.1"/>
</dbReference>